<feature type="active site" evidence="1">
    <location>
        <position position="177"/>
    </location>
</feature>
<keyword evidence="4" id="KW-0378">Hydrolase</keyword>
<sequence>MHSSYSTVGRLLIIATVATFGDGQMIYKPNLMQIGVHITYNHEIQEIFERERRDPNYYFTVLLNAVETRLATISDVTIELTLVGTNAINESDAIEHSLMDKKDILNSFKTYYTSNRFKLGCPDAAFYVTMAYFMEQARDEGSWLYTAKIGGLCGNEGVGMFYDDGKSFFGVHALSREMAFLIGATRDNETHGVCARKNAYLTSFLDDTTTFRLSPCAKNGVHRFFLKNQDYNCWNDTPKPIMRNNWTLPAQYLEEYLTDGRVDLCKDQLFYFDLETCSKRYTTDRKSLSCRVSCCDEDTTVRSGYVVEPDGRYCGFLGHKMCIHGECVPFS</sequence>
<dbReference type="PROSITE" id="PS50215">
    <property type="entry name" value="ADAM_MEPRO"/>
    <property type="match status" value="1"/>
</dbReference>
<dbReference type="GO" id="GO:0006508">
    <property type="term" value="P:proteolysis"/>
    <property type="evidence" value="ECO:0007669"/>
    <property type="project" value="UniProtKB-KW"/>
</dbReference>
<organism evidence="4">
    <name type="scientific">Ixodes ricinus</name>
    <name type="common">Common tick</name>
    <name type="synonym">Acarus ricinus</name>
    <dbReference type="NCBI Taxonomy" id="34613"/>
    <lineage>
        <taxon>Eukaryota</taxon>
        <taxon>Metazoa</taxon>
        <taxon>Ecdysozoa</taxon>
        <taxon>Arthropoda</taxon>
        <taxon>Chelicerata</taxon>
        <taxon>Arachnida</taxon>
        <taxon>Acari</taxon>
        <taxon>Parasitiformes</taxon>
        <taxon>Ixodida</taxon>
        <taxon>Ixodoidea</taxon>
        <taxon>Ixodidae</taxon>
        <taxon>Ixodinae</taxon>
        <taxon>Ixodes</taxon>
    </lineage>
</organism>
<keyword evidence="4" id="KW-0645">Protease</keyword>
<feature type="signal peptide" evidence="2">
    <location>
        <begin position="1"/>
        <end position="23"/>
    </location>
</feature>
<accession>A0A0K8R5Q2</accession>
<comment type="caution">
    <text evidence="1">Lacks conserved residue(s) required for the propagation of feature annotation.</text>
</comment>
<dbReference type="EMBL" id="GADI01007316">
    <property type="protein sequence ID" value="JAA66492.1"/>
    <property type="molecule type" value="mRNA"/>
</dbReference>
<name>A0A0K8R5Q2_IXORI</name>
<dbReference type="AlphaFoldDB" id="A0A0K8R5Q2"/>
<evidence type="ECO:0000313" key="4">
    <source>
        <dbReference type="EMBL" id="JAA66492.1"/>
    </source>
</evidence>
<evidence type="ECO:0000256" key="2">
    <source>
        <dbReference type="SAM" id="SignalP"/>
    </source>
</evidence>
<keyword evidence="1" id="KW-1015">Disulfide bond</keyword>
<feature type="domain" description="Peptidase M12B" evidence="3">
    <location>
        <begin position="32"/>
        <end position="238"/>
    </location>
</feature>
<dbReference type="SUPFAM" id="SSF55486">
    <property type="entry name" value="Metalloproteases ('zincins'), catalytic domain"/>
    <property type="match status" value="1"/>
</dbReference>
<feature type="disulfide bond" evidence="1">
    <location>
        <begin position="153"/>
        <end position="233"/>
    </location>
</feature>
<evidence type="ECO:0000259" key="3">
    <source>
        <dbReference type="PROSITE" id="PS50215"/>
    </source>
</evidence>
<proteinExistence type="evidence at transcript level"/>
<reference evidence="4" key="1">
    <citation type="submission" date="2012-12" db="EMBL/GenBank/DDBJ databases">
        <title>Identification and characterization of a phenylalanine ammonia-lyase gene family in Isatis indigotica Fort.</title>
        <authorList>
            <person name="Liu Q."/>
            <person name="Chen J."/>
            <person name="Zhou X."/>
            <person name="Di P."/>
            <person name="Xiao Y."/>
            <person name="Xuan H."/>
            <person name="Zhang L."/>
            <person name="Chen W."/>
        </authorList>
    </citation>
    <scope>NUCLEOTIDE SEQUENCE</scope>
    <source>
        <tissue evidence="4">Salivary gland</tissue>
    </source>
</reference>
<protein>
    <submittedName>
        <fullName evidence="4">Putative metalloprotease</fullName>
    </submittedName>
</protein>
<dbReference type="InterPro" id="IPR024079">
    <property type="entry name" value="MetalloPept_cat_dom_sf"/>
</dbReference>
<dbReference type="InterPro" id="IPR001590">
    <property type="entry name" value="Peptidase_M12B"/>
</dbReference>
<keyword evidence="2" id="KW-0732">Signal</keyword>
<feature type="chain" id="PRO_5005515864" evidence="2">
    <location>
        <begin position="24"/>
        <end position="331"/>
    </location>
</feature>
<dbReference type="Gene3D" id="3.40.390.10">
    <property type="entry name" value="Collagenase (Catalytic Domain)"/>
    <property type="match status" value="1"/>
</dbReference>
<keyword evidence="4" id="KW-0482">Metalloprotease</keyword>
<dbReference type="GO" id="GO:0004222">
    <property type="term" value="F:metalloendopeptidase activity"/>
    <property type="evidence" value="ECO:0007669"/>
    <property type="project" value="InterPro"/>
</dbReference>
<evidence type="ECO:0000256" key="1">
    <source>
        <dbReference type="PROSITE-ProRule" id="PRU00276"/>
    </source>
</evidence>